<feature type="region of interest" description="Disordered" evidence="1">
    <location>
        <begin position="1"/>
        <end position="31"/>
    </location>
</feature>
<evidence type="ECO:0000313" key="3">
    <source>
        <dbReference type="Proteomes" id="UP001501676"/>
    </source>
</evidence>
<proteinExistence type="predicted"/>
<keyword evidence="3" id="KW-1185">Reference proteome</keyword>
<organism evidence="2 3">
    <name type="scientific">Cryptosporangium minutisporangium</name>
    <dbReference type="NCBI Taxonomy" id="113569"/>
    <lineage>
        <taxon>Bacteria</taxon>
        <taxon>Bacillati</taxon>
        <taxon>Actinomycetota</taxon>
        <taxon>Actinomycetes</taxon>
        <taxon>Cryptosporangiales</taxon>
        <taxon>Cryptosporangiaceae</taxon>
        <taxon>Cryptosporangium</taxon>
    </lineage>
</organism>
<dbReference type="Proteomes" id="UP001501676">
    <property type="component" value="Unassembled WGS sequence"/>
</dbReference>
<sequence>MGTGPTEQDDTRDIPISRPVPGVSRKPPGRRMSSMKVRLGMIGALSLTVAACGSDADDDDEVTAYCVNQNTYQSDGSYQVIDDDYCDDDGYHGSHGGYFWYYGGVYKGSRIHKGTTVKPKGAHITTTSGKTIQRGGFGSRSSSGGG</sequence>
<protein>
    <recommendedName>
        <fullName evidence="4">Lipoprotein</fullName>
    </recommendedName>
</protein>
<gene>
    <name evidence="2" type="ORF">GCM10020369_73560</name>
</gene>
<name>A0ABP6TAB9_9ACTN</name>
<accession>A0ABP6TAB9</accession>
<evidence type="ECO:0008006" key="4">
    <source>
        <dbReference type="Google" id="ProtNLM"/>
    </source>
</evidence>
<evidence type="ECO:0000256" key="1">
    <source>
        <dbReference type="SAM" id="MobiDB-lite"/>
    </source>
</evidence>
<reference evidence="3" key="1">
    <citation type="journal article" date="2019" name="Int. J. Syst. Evol. Microbiol.">
        <title>The Global Catalogue of Microorganisms (GCM) 10K type strain sequencing project: providing services to taxonomists for standard genome sequencing and annotation.</title>
        <authorList>
            <consortium name="The Broad Institute Genomics Platform"/>
            <consortium name="The Broad Institute Genome Sequencing Center for Infectious Disease"/>
            <person name="Wu L."/>
            <person name="Ma J."/>
        </authorList>
    </citation>
    <scope>NUCLEOTIDE SEQUENCE [LARGE SCALE GENOMIC DNA]</scope>
    <source>
        <strain evidence="3">JCM 9458</strain>
    </source>
</reference>
<dbReference type="EMBL" id="BAAAYN010000057">
    <property type="protein sequence ID" value="GAA3396528.1"/>
    <property type="molecule type" value="Genomic_DNA"/>
</dbReference>
<comment type="caution">
    <text evidence="2">The sequence shown here is derived from an EMBL/GenBank/DDBJ whole genome shotgun (WGS) entry which is preliminary data.</text>
</comment>
<evidence type="ECO:0000313" key="2">
    <source>
        <dbReference type="EMBL" id="GAA3396528.1"/>
    </source>
</evidence>